<dbReference type="GO" id="GO:0032259">
    <property type="term" value="P:methylation"/>
    <property type="evidence" value="ECO:0007669"/>
    <property type="project" value="UniProtKB-KW"/>
</dbReference>
<dbReference type="Pfam" id="PF13489">
    <property type="entry name" value="Methyltransf_23"/>
    <property type="match status" value="1"/>
</dbReference>
<keyword evidence="2" id="KW-0489">Methyltransferase</keyword>
<feature type="compositionally biased region" description="Polar residues" evidence="1">
    <location>
        <begin position="1"/>
        <end position="10"/>
    </location>
</feature>
<feature type="region of interest" description="Disordered" evidence="1">
    <location>
        <begin position="1"/>
        <end position="24"/>
    </location>
</feature>
<dbReference type="PANTHER" id="PTHR43591">
    <property type="entry name" value="METHYLTRANSFERASE"/>
    <property type="match status" value="1"/>
</dbReference>
<accession>A0A6A6SVY4</accession>
<gene>
    <name evidence="2" type="ORF">K491DRAFT_719447</name>
</gene>
<dbReference type="CDD" id="cd02440">
    <property type="entry name" value="AdoMet_MTases"/>
    <property type="match status" value="1"/>
</dbReference>
<organism evidence="2 3">
    <name type="scientific">Lophiostoma macrostomum CBS 122681</name>
    <dbReference type="NCBI Taxonomy" id="1314788"/>
    <lineage>
        <taxon>Eukaryota</taxon>
        <taxon>Fungi</taxon>
        <taxon>Dikarya</taxon>
        <taxon>Ascomycota</taxon>
        <taxon>Pezizomycotina</taxon>
        <taxon>Dothideomycetes</taxon>
        <taxon>Pleosporomycetidae</taxon>
        <taxon>Pleosporales</taxon>
        <taxon>Lophiostomataceae</taxon>
        <taxon>Lophiostoma</taxon>
    </lineage>
</organism>
<dbReference type="PANTHER" id="PTHR43591:SF10">
    <property type="entry name" value="ABC TRANSMEMBRANE TYPE-1 DOMAIN-CONTAINING PROTEIN-RELATED"/>
    <property type="match status" value="1"/>
</dbReference>
<dbReference type="EMBL" id="MU004415">
    <property type="protein sequence ID" value="KAF2651876.1"/>
    <property type="molecule type" value="Genomic_DNA"/>
</dbReference>
<sequence length="326" mass="36857">MADPETQLTIDTDETDSAFGDETASDTTSLKSAILNYKYRNGRRYHAYKEGSYWGPNDEAQADQLDIFHHINLLILDGELNLAPIGKNPQRVLDVGTGTGIWAIDFADKHPSAEVLGTDLSPTQPSMIPPNLKFEIDDCTETWLYKPSTFDFIHVRSLYGCVSDWPKFYKEALDHLKPGGWIEQVEMSVVPKSDDGTVAPGHIFEQWGQISLELGDRFGKSLRTVDESKKGIEDAGFVNVVEHRWKLPIGGWTKDQKLKEVGLYNRIHWEQGIEGWCLYLLTHVMGWSVEEVQVYLAKMREALKDRGLHAHQEVSLVYGQRPPAQA</sequence>
<dbReference type="InterPro" id="IPR029063">
    <property type="entry name" value="SAM-dependent_MTases_sf"/>
</dbReference>
<name>A0A6A6SVY4_9PLEO</name>
<dbReference type="GO" id="GO:0008168">
    <property type="term" value="F:methyltransferase activity"/>
    <property type="evidence" value="ECO:0007669"/>
    <property type="project" value="UniProtKB-KW"/>
</dbReference>
<proteinExistence type="predicted"/>
<reference evidence="2" key="1">
    <citation type="journal article" date="2020" name="Stud. Mycol.">
        <title>101 Dothideomycetes genomes: a test case for predicting lifestyles and emergence of pathogens.</title>
        <authorList>
            <person name="Haridas S."/>
            <person name="Albert R."/>
            <person name="Binder M."/>
            <person name="Bloem J."/>
            <person name="Labutti K."/>
            <person name="Salamov A."/>
            <person name="Andreopoulos B."/>
            <person name="Baker S."/>
            <person name="Barry K."/>
            <person name="Bills G."/>
            <person name="Bluhm B."/>
            <person name="Cannon C."/>
            <person name="Castanera R."/>
            <person name="Culley D."/>
            <person name="Daum C."/>
            <person name="Ezra D."/>
            <person name="Gonzalez J."/>
            <person name="Henrissat B."/>
            <person name="Kuo A."/>
            <person name="Liang C."/>
            <person name="Lipzen A."/>
            <person name="Lutzoni F."/>
            <person name="Magnuson J."/>
            <person name="Mondo S."/>
            <person name="Nolan M."/>
            <person name="Ohm R."/>
            <person name="Pangilinan J."/>
            <person name="Park H.-J."/>
            <person name="Ramirez L."/>
            <person name="Alfaro M."/>
            <person name="Sun H."/>
            <person name="Tritt A."/>
            <person name="Yoshinaga Y."/>
            <person name="Zwiers L.-H."/>
            <person name="Turgeon B."/>
            <person name="Goodwin S."/>
            <person name="Spatafora J."/>
            <person name="Crous P."/>
            <person name="Grigoriev I."/>
        </authorList>
    </citation>
    <scope>NUCLEOTIDE SEQUENCE</scope>
    <source>
        <strain evidence="2">CBS 122681</strain>
    </source>
</reference>
<dbReference type="Proteomes" id="UP000799324">
    <property type="component" value="Unassembled WGS sequence"/>
</dbReference>
<protein>
    <submittedName>
        <fullName evidence="2">S-adenosyl-L-methionine-dependent methyltransferase</fullName>
    </submittedName>
</protein>
<evidence type="ECO:0000256" key="1">
    <source>
        <dbReference type="SAM" id="MobiDB-lite"/>
    </source>
</evidence>
<evidence type="ECO:0000313" key="2">
    <source>
        <dbReference type="EMBL" id="KAF2651876.1"/>
    </source>
</evidence>
<dbReference type="OrthoDB" id="2013972at2759"/>
<dbReference type="Gene3D" id="3.40.50.150">
    <property type="entry name" value="Vaccinia Virus protein VP39"/>
    <property type="match status" value="1"/>
</dbReference>
<evidence type="ECO:0000313" key="3">
    <source>
        <dbReference type="Proteomes" id="UP000799324"/>
    </source>
</evidence>
<keyword evidence="2" id="KW-0808">Transferase</keyword>
<dbReference type="SUPFAM" id="SSF53335">
    <property type="entry name" value="S-adenosyl-L-methionine-dependent methyltransferases"/>
    <property type="match status" value="1"/>
</dbReference>
<keyword evidence="3" id="KW-1185">Reference proteome</keyword>
<dbReference type="AlphaFoldDB" id="A0A6A6SVY4"/>